<evidence type="ECO:0000256" key="3">
    <source>
        <dbReference type="ARBA" id="ARBA00022723"/>
    </source>
</evidence>
<evidence type="ECO:0000256" key="4">
    <source>
        <dbReference type="ARBA" id="ARBA00022801"/>
    </source>
</evidence>
<dbReference type="SUPFAM" id="SSF52949">
    <property type="entry name" value="Macro domain-like"/>
    <property type="match status" value="1"/>
</dbReference>
<keyword evidence="5" id="KW-0862">Zinc</keyword>
<dbReference type="PANTHER" id="PTHR11106">
    <property type="entry name" value="GANGLIOSIDE INDUCED DIFFERENTIATION ASSOCIATED PROTEIN 2-RELATED"/>
    <property type="match status" value="1"/>
</dbReference>
<sequence length="520" mass="57551">MSSTFCLATIPREEGRPPVTIRLWKGDITTLAPGTTAVTNAANSQMLGCFQPTHRCIDNVIHSWAGPRLRQECFDIASAKQDYQDALPVGDAVTTKAYCLPCDYVIHTVGPQLERGSYPSDVERRQLSQCYYSVLDEADRLPESSEGKSVALCGISTGLFAFPSRLAASIAVGTVAAWFAHHPEATVSDVLFVTYTEDDHEIYKTLLDQPRPPWIVNTGEPARAFSLTSSTIETARSWLAEAEIIIVSAGAGLSAADGLDYTSRTLFQKHFPAFLQYGLERLYDVFGFVDWPSDRVKWGYYFTHLEMIRNWQRSKLYGQLLGWLDPFGDNVHVRTSNADGLFVANGWDEAKLSTPQGQYYYFQCVAKCTPESYWASTPYLDKALPLIDPVTQSLKDDSAVPRCENCGGDLFICVRAADWFNQNPYQAGETCWKKFKRRVLSGDGGKTVILELGVGMNTPGILKWPNEDLVRQGNGKVKLVRLAVGSHAEVPWDLEEAELATSIDGNISVTLPSILLAGRS</sequence>
<name>A0A9W9CEW5_9PLEO</name>
<evidence type="ECO:0000313" key="8">
    <source>
        <dbReference type="EMBL" id="KAJ4358163.1"/>
    </source>
</evidence>
<dbReference type="GeneID" id="80906272"/>
<dbReference type="Pfam" id="PF01661">
    <property type="entry name" value="Macro"/>
    <property type="match status" value="1"/>
</dbReference>
<keyword evidence="2" id="KW-0808">Transferase</keyword>
<evidence type="ECO:0000256" key="6">
    <source>
        <dbReference type="ARBA" id="ARBA00023295"/>
    </source>
</evidence>
<dbReference type="InterPro" id="IPR002589">
    <property type="entry name" value="Macro_dom"/>
</dbReference>
<dbReference type="Gene3D" id="3.40.220.10">
    <property type="entry name" value="Leucine Aminopeptidase, subunit E, domain 1"/>
    <property type="match status" value="1"/>
</dbReference>
<evidence type="ECO:0000259" key="7">
    <source>
        <dbReference type="PROSITE" id="PS51154"/>
    </source>
</evidence>
<evidence type="ECO:0000256" key="2">
    <source>
        <dbReference type="ARBA" id="ARBA00022679"/>
    </source>
</evidence>
<protein>
    <recommendedName>
        <fullName evidence="7">Macro domain-containing protein</fullName>
    </recommendedName>
</protein>
<gene>
    <name evidence="8" type="ORF">N0V89_002742</name>
</gene>
<reference evidence="8" key="1">
    <citation type="submission" date="2022-10" db="EMBL/GenBank/DDBJ databases">
        <title>Tapping the CABI collections for fungal endophytes: first genome assemblies for Collariella, Neodidymelliopsis, Ascochyta clinopodiicola, Didymella pomorum, Didymosphaeria variabile, Neocosmospora piperis and Neocucurbitaria cava.</title>
        <authorList>
            <person name="Hill R."/>
        </authorList>
    </citation>
    <scope>NUCLEOTIDE SEQUENCE</scope>
    <source>
        <strain evidence="8">IMI 356815</strain>
    </source>
</reference>
<dbReference type="OrthoDB" id="6077599at2759"/>
<keyword evidence="4" id="KW-0378">Hydrolase</keyword>
<dbReference type="GO" id="GO:0016740">
    <property type="term" value="F:transferase activity"/>
    <property type="evidence" value="ECO:0007669"/>
    <property type="project" value="UniProtKB-KW"/>
</dbReference>
<dbReference type="InterPro" id="IPR029035">
    <property type="entry name" value="DHS-like_NAD/FAD-binding_dom"/>
</dbReference>
<comment type="caution">
    <text evidence="8">The sequence shown here is derived from an EMBL/GenBank/DDBJ whole genome shotgun (WGS) entry which is preliminary data.</text>
</comment>
<dbReference type="EMBL" id="JAPEUX010000002">
    <property type="protein sequence ID" value="KAJ4358163.1"/>
    <property type="molecule type" value="Genomic_DNA"/>
</dbReference>
<dbReference type="AlphaFoldDB" id="A0A9W9CEW5"/>
<accession>A0A9W9CEW5</accession>
<dbReference type="InterPro" id="IPR043472">
    <property type="entry name" value="Macro_dom-like"/>
</dbReference>
<dbReference type="InterPro" id="IPR026591">
    <property type="entry name" value="Sirtuin_cat_small_dom_sf"/>
</dbReference>
<dbReference type="Gene3D" id="3.40.50.1220">
    <property type="entry name" value="TPP-binding domain"/>
    <property type="match status" value="1"/>
</dbReference>
<keyword evidence="9" id="KW-1185">Reference proteome</keyword>
<organism evidence="8 9">
    <name type="scientific">Didymosphaeria variabile</name>
    <dbReference type="NCBI Taxonomy" id="1932322"/>
    <lineage>
        <taxon>Eukaryota</taxon>
        <taxon>Fungi</taxon>
        <taxon>Dikarya</taxon>
        <taxon>Ascomycota</taxon>
        <taxon>Pezizomycotina</taxon>
        <taxon>Dothideomycetes</taxon>
        <taxon>Pleosporomycetidae</taxon>
        <taxon>Pleosporales</taxon>
        <taxon>Massarineae</taxon>
        <taxon>Didymosphaeriaceae</taxon>
        <taxon>Didymosphaeria</taxon>
    </lineage>
</organism>
<keyword evidence="6" id="KW-0326">Glycosidase</keyword>
<dbReference type="GO" id="GO:0016798">
    <property type="term" value="F:hydrolase activity, acting on glycosyl bonds"/>
    <property type="evidence" value="ECO:0007669"/>
    <property type="project" value="UniProtKB-KW"/>
</dbReference>
<evidence type="ECO:0000313" key="9">
    <source>
        <dbReference type="Proteomes" id="UP001140513"/>
    </source>
</evidence>
<dbReference type="Gene3D" id="3.30.1600.10">
    <property type="entry name" value="SIR2/SIRT2 'Small Domain"/>
    <property type="match status" value="1"/>
</dbReference>
<dbReference type="RefSeq" id="XP_056075022.1">
    <property type="nucleotide sequence ID" value="XM_056211549.1"/>
</dbReference>
<proteinExistence type="predicted"/>
<dbReference type="PROSITE" id="PS51154">
    <property type="entry name" value="MACRO"/>
    <property type="match status" value="1"/>
</dbReference>
<comment type="cofactor">
    <cofactor evidence="1">
        <name>Zn(2+)</name>
        <dbReference type="ChEBI" id="CHEBI:29105"/>
    </cofactor>
</comment>
<evidence type="ECO:0000256" key="5">
    <source>
        <dbReference type="ARBA" id="ARBA00022833"/>
    </source>
</evidence>
<keyword evidence="3" id="KW-0479">Metal-binding</keyword>
<dbReference type="PANTHER" id="PTHR11106:SF121">
    <property type="entry name" value="ADP-RIBOSE 1''-PHOSPHATE PHOSPHATASE"/>
    <property type="match status" value="1"/>
</dbReference>
<dbReference type="SMART" id="SM00506">
    <property type="entry name" value="A1pp"/>
    <property type="match status" value="1"/>
</dbReference>
<dbReference type="Proteomes" id="UP001140513">
    <property type="component" value="Unassembled WGS sequence"/>
</dbReference>
<evidence type="ECO:0000256" key="1">
    <source>
        <dbReference type="ARBA" id="ARBA00001947"/>
    </source>
</evidence>
<dbReference type="SUPFAM" id="SSF52467">
    <property type="entry name" value="DHS-like NAD/FAD-binding domain"/>
    <property type="match status" value="1"/>
</dbReference>
<feature type="domain" description="Macro" evidence="7">
    <location>
        <begin position="8"/>
        <end position="211"/>
    </location>
</feature>
<dbReference type="GO" id="GO:0046872">
    <property type="term" value="F:metal ion binding"/>
    <property type="evidence" value="ECO:0007669"/>
    <property type="project" value="UniProtKB-KW"/>
</dbReference>